<evidence type="ECO:0000313" key="4">
    <source>
        <dbReference type="Proteomes" id="UP000038045"/>
    </source>
</evidence>
<keyword evidence="1" id="KW-0479">Metal-binding</keyword>
<evidence type="ECO:0000313" key="5">
    <source>
        <dbReference type="WBParaSite" id="PTRK_0000208100.1"/>
    </source>
</evidence>
<dbReference type="GO" id="GO:0008270">
    <property type="term" value="F:zinc ion binding"/>
    <property type="evidence" value="ECO:0007669"/>
    <property type="project" value="UniProtKB-KW"/>
</dbReference>
<evidence type="ECO:0000256" key="2">
    <source>
        <dbReference type="SAM" id="MobiDB-lite"/>
    </source>
</evidence>
<proteinExistence type="predicted"/>
<feature type="region of interest" description="Disordered" evidence="2">
    <location>
        <begin position="2493"/>
        <end position="2516"/>
    </location>
</feature>
<dbReference type="SMART" id="SM00355">
    <property type="entry name" value="ZnF_C2H2"/>
    <property type="match status" value="2"/>
</dbReference>
<reference evidence="5" key="1">
    <citation type="submission" date="2017-02" db="UniProtKB">
        <authorList>
            <consortium name="WormBaseParasite"/>
        </authorList>
    </citation>
    <scope>IDENTIFICATION</scope>
</reference>
<feature type="compositionally biased region" description="Basic residues" evidence="2">
    <location>
        <begin position="2493"/>
        <end position="2504"/>
    </location>
</feature>
<accession>A0A0N4Z517</accession>
<feature type="domain" description="C2H2-type" evidence="3">
    <location>
        <begin position="3399"/>
        <end position="3423"/>
    </location>
</feature>
<feature type="compositionally biased region" description="Polar residues" evidence="2">
    <location>
        <begin position="2408"/>
        <end position="2431"/>
    </location>
</feature>
<feature type="compositionally biased region" description="Basic residues" evidence="2">
    <location>
        <begin position="515"/>
        <end position="526"/>
    </location>
</feature>
<feature type="compositionally biased region" description="Polar residues" evidence="2">
    <location>
        <begin position="500"/>
        <end position="514"/>
    </location>
</feature>
<dbReference type="PROSITE" id="PS50157">
    <property type="entry name" value="ZINC_FINGER_C2H2_2"/>
    <property type="match status" value="1"/>
</dbReference>
<feature type="region of interest" description="Disordered" evidence="2">
    <location>
        <begin position="546"/>
        <end position="569"/>
    </location>
</feature>
<evidence type="ECO:0000256" key="1">
    <source>
        <dbReference type="PROSITE-ProRule" id="PRU00042"/>
    </source>
</evidence>
<dbReference type="GO" id="GO:0003677">
    <property type="term" value="F:DNA binding"/>
    <property type="evidence" value="ECO:0007669"/>
    <property type="project" value="InterPro"/>
</dbReference>
<keyword evidence="1" id="KW-0863">Zinc-finger</keyword>
<dbReference type="WBParaSite" id="PTRK_0000208100.1">
    <property type="protein sequence ID" value="PTRK_0000208100.1"/>
    <property type="gene ID" value="PTRK_0000208100"/>
</dbReference>
<dbReference type="InterPro" id="IPR013087">
    <property type="entry name" value="Znf_C2H2_type"/>
</dbReference>
<dbReference type="InterPro" id="IPR017956">
    <property type="entry name" value="AT_hook_DNA-bd_motif"/>
</dbReference>
<keyword evidence="4" id="KW-1185">Reference proteome</keyword>
<feature type="region of interest" description="Disordered" evidence="2">
    <location>
        <begin position="500"/>
        <end position="530"/>
    </location>
</feature>
<keyword evidence="1" id="KW-0862">Zinc</keyword>
<organism evidence="4 5">
    <name type="scientific">Parastrongyloides trichosuri</name>
    <name type="common">Possum-specific nematode worm</name>
    <dbReference type="NCBI Taxonomy" id="131310"/>
    <lineage>
        <taxon>Eukaryota</taxon>
        <taxon>Metazoa</taxon>
        <taxon>Ecdysozoa</taxon>
        <taxon>Nematoda</taxon>
        <taxon>Chromadorea</taxon>
        <taxon>Rhabditida</taxon>
        <taxon>Tylenchina</taxon>
        <taxon>Panagrolaimomorpha</taxon>
        <taxon>Strongyloidoidea</taxon>
        <taxon>Strongyloididae</taxon>
        <taxon>Parastrongyloides</taxon>
    </lineage>
</organism>
<evidence type="ECO:0000259" key="3">
    <source>
        <dbReference type="PROSITE" id="PS50157"/>
    </source>
</evidence>
<dbReference type="STRING" id="131310.A0A0N4Z517"/>
<feature type="compositionally biased region" description="Basic residues" evidence="2">
    <location>
        <begin position="551"/>
        <end position="563"/>
    </location>
</feature>
<protein>
    <submittedName>
        <fullName evidence="5">C2H2-type domain-containing protein</fullName>
    </submittedName>
</protein>
<dbReference type="Proteomes" id="UP000038045">
    <property type="component" value="Unplaced"/>
</dbReference>
<dbReference type="SMART" id="SM00384">
    <property type="entry name" value="AT_hook"/>
    <property type="match status" value="4"/>
</dbReference>
<name>A0A0N4Z517_PARTI</name>
<feature type="region of interest" description="Disordered" evidence="2">
    <location>
        <begin position="2385"/>
        <end position="2439"/>
    </location>
</feature>
<sequence length="4302" mass="494975">MDEYNNRRNILSRSFPNLSPINNVPEWDFYNTGHSPLRNDAHYMNESYDNNVSHEGGLEYNYANGSYSNLERQEKQHATSMMFQSTPSKPIRSMSTRNMSEMLNYNGINNETNYSVSNNNQQRNYESRMMSYQNSVNESRNESFMNPQMGKVSQDLLSNMVNLNIKRPQNVASLNQQMGMYGDGDRYHNHQQQNNNYFEEPTHNSGNVSAETYTNYGSRTNENAQSQNIPASFYSNQQASTMHSYNSNKSDIPRRMHNVRETSFTNGPQDSNFRRPQVYGNSLTSQQAINTSMNHIDKSTTNTLTNQPYYGMLNNSKISEHSMLQQRNINSEFINNHGIGNNYTSNNNISGMVEKHTQEVNRVHNQELMYNNHQMMGHERITVRQPTMNNMVNSQRTPPKLNENIQQVRENLTMISPTNHYSGNPSNNATIGHKNNNETYYQNVVQNSYQTTNNARTLTSDTLNNSLSAQKIFSDTDNSTMNNYNGILPINKLQNDSQHQTNNVNIGQNDQSSIKPKRKYTRRKKQNNITDNITQVNEADQSLACSYSRSTSKKRGRPPKKQTSKQLVSSVSPVDVFMHSNAKRTSSIGYNLDTSMNQEVPQIMHQQNDSSSVNFNRYPYERTQSVPARRYDVAGRLNINTQEYINNIRNQPIANVNDKHLSINRISPSNYEMVTPQKVWKDQQNNIPDSHFGYPEPNKEFSNIKKTNNFINNQQNQNMTSLHSNTANHTFINNDLALHQNNEFIPQYQNIDNTTTHQNTNYMPQNVTQNDFSTSFDSNNENHGNDNLKSSTFQETTVNMAMQYPTIAQHLQVQNNSNEYENVQNESFNSNDGNVSTKIFPPQNNSTTFQMNNEEFIRTYLDPTIFNPNMQNELFNEDFANIDVSNDSIVCHNSSSNSYENGNFTKTSQYINNSYSSNMHSSYTQQTNYEESNYTNNYSGTIQQTTGNTSYDNIETGKGYSFNQYQKGMANNTHGMDQKPNKTRYSKKQSTFSVSLVREESNEGASIHLYNTTESNEISISLNNRQYQNFNHNYPNNSFVNYPMDNNQSNHGYENKNLICYPGVAYEVDNSMNRGPTYSMDNIQNNSIPNHQTWNGYPKGVMMPNYNDTSPVSENTDSIIENTLHQLNEIELENLPNNNVSEVSEVYSEPPVNTAMTNESISDVGSVEHSNFFNNGPTYEEFDASNFFIPIDSTSPSIIEPRINSYQNDLHDDETHIGYNKKGAIIQQKNIGRSIQKAKDSEVPNSFRNNDLEKFQPFIGIRDGNNVAIAPSFNITNTASNVLNDNLSEKPIPSYITSLERNLPTIEKRNVLMRQPLENEIVRNNIAETLPVLPLEEQQRNNAYNNRSYFRKEPSHDPEDLLKDLVTVIDDSPIQSTEINETKKMDNQLPEESAIQQQEINTLSPFIEAHIPQIDSVPEISPIMPEDDEAYMFDALMSSLIPMEEQYMFTENNIDTNACFSKKPSNKKIGVTVNRPRLIKAKKNCKPPKITTKEVNYDILCLDDEDVEEPEIIIEDSKKLKASVVLKESSYTEKNVNCSFAASEKTSNARSRIIVEDSHFAVAKTKCQESKSAEVAFNCSLNVPEETFKESTNIVLKDSYVEEASVHVEASKLIEKDITSDLFVSQESLNKGTNVILKEPRTLKTSNHFKESKLNEERVDVCMSMPKEKLIQDIDVVLNDSHLLEITSTCKESSVTEEKTNSSFIAPQESLNKRTDIVLKEPRTFRTYNNFVESKLNEEEVHARLSNPEKNLIQNTGIVLNDSRVIKVGSIFNESSLIEEKTDCSITIFEECINKFANITLEDSHKIQAYATYKEPENNEDNVNLSFSNFEEKFNQCTKFTLNDAHTINAEALFQSSRLTEKNVTSVLNVPEDSVKVQSEIVIKDSNYINVKRNIAASIQIDETINCLFTKSNEIQQNIPEAKLKDSTVVSTEGNYQSSKTTEISSFHNFSFSPNYLNENALSILKDSQKEDIILSLKASEENETEMNYNLENPEEKLSKQSELILKDAHLIQVEETLKESQEEITNETSAFIKPEEKDQEEVIMKDSYSVEVQQTFEESKDVEAHAEFAFVKPEEHFETSLILKDSHVIRVEETFEAPKVTETVGEFIFKNQEELLQDQTEIIHTDSYSINVETNVNEALIVENDCDLIYSKEKEEGSTEICLRDMHGFSIKENCLSSVVNELNIDYNMRRENPIDENDEITIKDSCIAQMDTTIQQPTEINKEIDCKLISSVKSLEEKTLITLEDSHTLMTTETIKEPTNIEMEKTINLNLKEASSDVTIDVIEKKSETVCINASFSAPLLGLDNNLISEEVAPVNLPLNDNEEIIEEVPLLPVPEKRKRGRKPKNLTERTITLEAPKVIRKSKRLENVERVPINNKIKVIEATTSNTPKRRGRPPKNPKIINPLLNDTGTNKVSNPSLEVQSSSSENASGGGRSLEIKSNKRKLTYENIVSEPRKIANLEELKKFYEDLKATQLPEKAIIVISENNKLIKRKRGRPPKRKQSSQDFPGSQGKRMSDYAFDLDDELYVTVSLLKKDNVLSVPTSFKCEILENPYKLMNSTYESRAASIEYKLQQEIGVELLPPAELEKAEERVNTYDYDAEKEIINESSHISGENGLTPEENSFVSTDKKYIPGTMFRNKDFRLFDEWGRLNLMPKEYIYILKYEVEPVGDLSPEEKANIKNNLCNMIFISNSYITHPKLKITKEHIDVVIKETVTYKTDGRLFKDKRSYVYVGGDQVNLTNGRTVFEKPSVKRFAKNFVDVVDGKTPQEYVFPVKNYRHNRAGSGNSDIPKYTLKHKITYVPVVLILLNKPENEYNSYGFIDRIRENEVILESILFNRSINNKSKEGLVFNLFEKSNKNKVNNCIVNLPMFHSSNETFINGETLNDNDVNTESLKNETVNGFINKCNNILLEPRNGSVLYAFYKGNCIIDKNVKISKYINKEITNPIEKKKMKWSDIKKKREVKISINEYPGELVNFDEWNEIECKFFQKKEFWGEEYSFADDDVKYILQNIESKLLDKYFDCSDFMSDKNIKRSVITFEVDIDKDDFVKFNLEMKNMKNESFTQSLFNYAIYEIDMNICKNKESTQRFGNYAYNKNSDQHYIVHIGEDNTEHSPNKIIKLSEEKMASVFFTLEIIKDEENSILHYNGFFEICDIRSSNYTPLPSILVYCSYDENDKSIKHLKISENNLSLDRENNQSDIVGKKISQRIMSLSKISYTEKCFRQTIKLFFNDLKNMDKKIKKHIIQSLKTSQPIFICCASKCQNHSERKTTCNVYLGKCGFITSDVNNLEDHAKTYHSTKNGPISEWLMCKSADQKDFCCYFIKKFDSEATSVKKLYHICRLQKNASDKDLLNSMELYQLTLCIYKCMLSSCEEQFIPDGAKNYYFDTNLLEFNLWVCPLFGCGKTFNQKSRVDEHIKNHHYSCVFDIVKLLKVNHRGSLSHGVLTKALLEHFKCGEEFLEKENITRERLLIYNCADVCIHEKRIFKNKGIPVTDNKRLSLHEVNKICIEFFTNTLKSYDLYAYFTYAVELLAKGNRSLLELLHMALYDYIMMDEDELYGNDSEIYAQIVRALNQDDGNVKLKRIPNGGYLICADNKNCRKVPDLLRKVIESELIICPNYLERVENFFDDLVNNGTITKADPSKFKNTLPRFTIPKETTDMLSCLDFNNDGHIYKPTSDETCDSIKKHDMWMNMIKGEIKFSDFSYFKRIAYNISDPEVKVVMKYHLINCAFKLITNIKNPIDDIMHIQMPYISVQAITDKCQALQNNKTFVTMIFETMEKMEKISPLKGHCFEHLFTPLTMSNVRVEGNSLQRRTPLNIIMPSIFNGDPVEVLIPVRGYFSPSNDNLIRTSPKVTVINRLEEYFVSVNIVTPINNCGILVNTNASNDTGKKVIDINMPKEIGTWTLKLLKKKAVSSKQSNKRNGSSKIVVGRSSRRYISSAYIISRNSTPPINGTLDGQDVTKDQKFFYLKKTSRRYRVKKRVLTVKQIYGIDKRLRQYQTREQLIVPLKEKPRIIDLMPTLNEILWLQNPVKNFEDIPINIRQYIFTKVKINHVIINAEQCLKSSIKQFQKLLIARDDEKENKKGGRSISESNIIFNANDKYNDDVLYTESLTNDYELFFYSAVLMTKMKNLLKGELFYLRSSKKLILKLLDTENISVDVDLSKIGRLQCCCTYGYQTMLRVLYEDSESKGGNYYLRMPRILVLYNNKYYVLKNLDLANEIFTYIVYNRIGLKEMRVETYEYFKDDTSSTLQKVSTKLNKPKKRRIVGQMYGVSFIEDGNGIKRKIPPFPINLNKEK</sequence>